<keyword evidence="5 8" id="KW-0812">Transmembrane</keyword>
<comment type="subcellular location">
    <subcellularLocation>
        <location evidence="1">Cell membrane</location>
        <topology evidence="1">Multi-pass membrane protein</topology>
    </subcellularLocation>
</comment>
<dbReference type="InterPro" id="IPR036259">
    <property type="entry name" value="MFS_trans_sf"/>
</dbReference>
<dbReference type="GO" id="GO:0005886">
    <property type="term" value="C:plasma membrane"/>
    <property type="evidence" value="ECO:0007669"/>
    <property type="project" value="UniProtKB-SubCell"/>
</dbReference>
<dbReference type="Proteomes" id="UP000271241">
    <property type="component" value="Unassembled WGS sequence"/>
</dbReference>
<dbReference type="InterPro" id="IPR004638">
    <property type="entry name" value="EmrB-like"/>
</dbReference>
<evidence type="ECO:0000256" key="3">
    <source>
        <dbReference type="ARBA" id="ARBA00022448"/>
    </source>
</evidence>
<evidence type="ECO:0000256" key="1">
    <source>
        <dbReference type="ARBA" id="ARBA00004651"/>
    </source>
</evidence>
<keyword evidence="4" id="KW-1003">Cell membrane</keyword>
<feature type="transmembrane region" description="Helical" evidence="8">
    <location>
        <begin position="384"/>
        <end position="407"/>
    </location>
</feature>
<keyword evidence="6 8" id="KW-1133">Transmembrane helix</keyword>
<evidence type="ECO:0000259" key="10">
    <source>
        <dbReference type="PROSITE" id="PS50850"/>
    </source>
</evidence>
<dbReference type="GO" id="GO:0022857">
    <property type="term" value="F:transmembrane transporter activity"/>
    <property type="evidence" value="ECO:0007669"/>
    <property type="project" value="InterPro"/>
</dbReference>
<feature type="transmembrane region" description="Helical" evidence="8">
    <location>
        <begin position="459"/>
        <end position="477"/>
    </location>
</feature>
<feature type="transmembrane region" description="Helical" evidence="8">
    <location>
        <begin position="323"/>
        <end position="341"/>
    </location>
</feature>
<keyword evidence="9" id="KW-0732">Signal</keyword>
<feature type="signal peptide" evidence="9">
    <location>
        <begin position="1"/>
        <end position="18"/>
    </location>
</feature>
<evidence type="ECO:0000256" key="2">
    <source>
        <dbReference type="ARBA" id="ARBA00008335"/>
    </source>
</evidence>
<feature type="transmembrane region" description="Helical" evidence="8">
    <location>
        <begin position="87"/>
        <end position="108"/>
    </location>
</feature>
<sequence>LALAVFLASLDQTIVSTALPAIASEFNGLNMIAWVATSYMLTSTAFQPLYGRFSDIFGRKNMMLFATIVFIGGSILCGAAQSMTMLIIFRALAGLGGGGLMSMVQIIVSDVVSLRDRGKYQGIIGAVFAISSVIGPLLGGVFTDHASWRWAFYINIPIGALTVVAVIFCLRLPAPEGSLIEKLKQVDYLGVLLLLGGVVCVLLSTNWGGNEYAWSDPLVISLYVVGGVLIIAFILVEVKVAKQPIISPHLFRHRNVSLAFAANFFIGIGFFGVIFYMPMWFQVVRGVSATNSGIKLLPMVLGIVVFSMGSGWGVSVTGAYRPFIIIGCAIMTIGIGMLSILKETSPEAMEIGFLLLAGAGIGLTMQTTLLAAQAAVPHKDIAATTACCSFFRTVGGVIGVAICGALFNNLVSTNLHANIPGITDEMVKAIQNSIYMIQNLEPTMRAQAIHSFVQSLNQIFIVCIPMTGVAFLLSLGMEHKKLRKGAKAPIVE</sequence>
<dbReference type="InterPro" id="IPR011701">
    <property type="entry name" value="MFS"/>
</dbReference>
<evidence type="ECO:0000256" key="8">
    <source>
        <dbReference type="SAM" id="Phobius"/>
    </source>
</evidence>
<name>A0A4P9XQJ8_9FUNG</name>
<feature type="non-terminal residue" evidence="11">
    <location>
        <position position="1"/>
    </location>
</feature>
<dbReference type="EMBL" id="KZ992614">
    <property type="protein sequence ID" value="RKP08315.1"/>
    <property type="molecule type" value="Genomic_DNA"/>
</dbReference>
<dbReference type="CDD" id="cd17502">
    <property type="entry name" value="MFS_Azr1_MDR_like"/>
    <property type="match status" value="1"/>
</dbReference>
<feature type="transmembrane region" description="Helical" evidence="8">
    <location>
        <begin position="150"/>
        <end position="174"/>
    </location>
</feature>
<keyword evidence="12" id="KW-1185">Reference proteome</keyword>
<protein>
    <submittedName>
        <fullName evidence="11">Drug resistance transporter, EmrB/QacA subfamily</fullName>
    </submittedName>
</protein>
<feature type="chain" id="PRO_5020416171" evidence="9">
    <location>
        <begin position="19"/>
        <end position="492"/>
    </location>
</feature>
<keyword evidence="3" id="KW-0813">Transport</keyword>
<dbReference type="Gene3D" id="1.20.1720.10">
    <property type="entry name" value="Multidrug resistance protein D"/>
    <property type="match status" value="1"/>
</dbReference>
<feature type="transmembrane region" description="Helical" evidence="8">
    <location>
        <begin position="217"/>
        <end position="236"/>
    </location>
</feature>
<dbReference type="FunFam" id="1.20.1250.20:FF:000196">
    <property type="entry name" value="MFS toxin efflux pump (AflT)"/>
    <property type="match status" value="1"/>
</dbReference>
<evidence type="ECO:0000256" key="9">
    <source>
        <dbReference type="SAM" id="SignalP"/>
    </source>
</evidence>
<dbReference type="OrthoDB" id="10021397at2759"/>
<dbReference type="Gene3D" id="1.20.1250.20">
    <property type="entry name" value="MFS general substrate transporter like domains"/>
    <property type="match status" value="1"/>
</dbReference>
<evidence type="ECO:0000313" key="12">
    <source>
        <dbReference type="Proteomes" id="UP000271241"/>
    </source>
</evidence>
<dbReference type="PROSITE" id="PS50850">
    <property type="entry name" value="MFS"/>
    <property type="match status" value="1"/>
</dbReference>
<dbReference type="NCBIfam" id="TIGR00711">
    <property type="entry name" value="efflux_EmrB"/>
    <property type="match status" value="1"/>
</dbReference>
<feature type="transmembrane region" description="Helical" evidence="8">
    <location>
        <begin position="120"/>
        <end position="138"/>
    </location>
</feature>
<feature type="transmembrane region" description="Helical" evidence="8">
    <location>
        <begin position="62"/>
        <end position="81"/>
    </location>
</feature>
<evidence type="ECO:0000256" key="6">
    <source>
        <dbReference type="ARBA" id="ARBA00022989"/>
    </source>
</evidence>
<comment type="similarity">
    <text evidence="2">Belongs to the major facilitator superfamily.</text>
</comment>
<dbReference type="PANTHER" id="PTHR23501">
    <property type="entry name" value="MAJOR FACILITATOR SUPERFAMILY"/>
    <property type="match status" value="1"/>
</dbReference>
<evidence type="ECO:0000256" key="4">
    <source>
        <dbReference type="ARBA" id="ARBA00022475"/>
    </source>
</evidence>
<evidence type="ECO:0000256" key="5">
    <source>
        <dbReference type="ARBA" id="ARBA00022692"/>
    </source>
</evidence>
<feature type="domain" description="Major facilitator superfamily (MFS) profile" evidence="10">
    <location>
        <begin position="1"/>
        <end position="482"/>
    </location>
</feature>
<dbReference type="PANTHER" id="PTHR23501:SF191">
    <property type="entry name" value="VACUOLAR BASIC AMINO ACID TRANSPORTER 4"/>
    <property type="match status" value="1"/>
</dbReference>
<feature type="transmembrane region" description="Helical" evidence="8">
    <location>
        <begin position="296"/>
        <end position="316"/>
    </location>
</feature>
<feature type="transmembrane region" description="Helical" evidence="8">
    <location>
        <begin position="186"/>
        <end position="205"/>
    </location>
</feature>
<feature type="transmembrane region" description="Helical" evidence="8">
    <location>
        <begin position="353"/>
        <end position="372"/>
    </location>
</feature>
<dbReference type="InterPro" id="IPR020846">
    <property type="entry name" value="MFS_dom"/>
</dbReference>
<gene>
    <name evidence="11" type="ORF">THASP1DRAFT_15829</name>
</gene>
<evidence type="ECO:0000313" key="11">
    <source>
        <dbReference type="EMBL" id="RKP08315.1"/>
    </source>
</evidence>
<organism evidence="11 12">
    <name type="scientific">Thamnocephalis sphaerospora</name>
    <dbReference type="NCBI Taxonomy" id="78915"/>
    <lineage>
        <taxon>Eukaryota</taxon>
        <taxon>Fungi</taxon>
        <taxon>Fungi incertae sedis</taxon>
        <taxon>Zoopagomycota</taxon>
        <taxon>Zoopagomycotina</taxon>
        <taxon>Zoopagomycetes</taxon>
        <taxon>Zoopagales</taxon>
        <taxon>Sigmoideomycetaceae</taxon>
        <taxon>Thamnocephalis</taxon>
    </lineage>
</organism>
<dbReference type="Pfam" id="PF07690">
    <property type="entry name" value="MFS_1"/>
    <property type="match status" value="1"/>
</dbReference>
<dbReference type="STRING" id="78915.A0A4P9XQJ8"/>
<keyword evidence="7 8" id="KW-0472">Membrane</keyword>
<accession>A0A4P9XQJ8</accession>
<proteinExistence type="inferred from homology"/>
<evidence type="ECO:0000256" key="7">
    <source>
        <dbReference type="ARBA" id="ARBA00023136"/>
    </source>
</evidence>
<dbReference type="FunFam" id="1.20.1720.10:FF:000013">
    <property type="entry name" value="Related to multidrug resistance proteins"/>
    <property type="match status" value="1"/>
</dbReference>
<dbReference type="AlphaFoldDB" id="A0A4P9XQJ8"/>
<dbReference type="SUPFAM" id="SSF103473">
    <property type="entry name" value="MFS general substrate transporter"/>
    <property type="match status" value="1"/>
</dbReference>
<feature type="transmembrane region" description="Helical" evidence="8">
    <location>
        <begin position="256"/>
        <end position="276"/>
    </location>
</feature>
<reference evidence="12" key="1">
    <citation type="journal article" date="2018" name="Nat. Microbiol.">
        <title>Leveraging single-cell genomics to expand the fungal tree of life.</title>
        <authorList>
            <person name="Ahrendt S.R."/>
            <person name="Quandt C.A."/>
            <person name="Ciobanu D."/>
            <person name="Clum A."/>
            <person name="Salamov A."/>
            <person name="Andreopoulos B."/>
            <person name="Cheng J.F."/>
            <person name="Woyke T."/>
            <person name="Pelin A."/>
            <person name="Henrissat B."/>
            <person name="Reynolds N.K."/>
            <person name="Benny G.L."/>
            <person name="Smith M.E."/>
            <person name="James T.Y."/>
            <person name="Grigoriev I.V."/>
        </authorList>
    </citation>
    <scope>NUCLEOTIDE SEQUENCE [LARGE SCALE GENOMIC DNA]</scope>
    <source>
        <strain evidence="12">RSA 1356</strain>
    </source>
</reference>